<evidence type="ECO:0000256" key="3">
    <source>
        <dbReference type="ARBA" id="ARBA00022692"/>
    </source>
</evidence>
<dbReference type="PANTHER" id="PTHR47089">
    <property type="entry name" value="ABC TRANSPORTER, PERMEASE PROTEIN"/>
    <property type="match status" value="1"/>
</dbReference>
<dbReference type="CDD" id="cd06580">
    <property type="entry name" value="TM_PBP1_transp_TpRbsC_like"/>
    <property type="match status" value="1"/>
</dbReference>
<evidence type="ECO:0000256" key="1">
    <source>
        <dbReference type="ARBA" id="ARBA00004651"/>
    </source>
</evidence>
<feature type="transmembrane region" description="Helical" evidence="7">
    <location>
        <begin position="315"/>
        <end position="335"/>
    </location>
</feature>
<dbReference type="PANTHER" id="PTHR47089:SF1">
    <property type="entry name" value="GUANOSINE ABC TRANSPORTER PERMEASE PROTEIN NUPP"/>
    <property type="match status" value="1"/>
</dbReference>
<dbReference type="InterPro" id="IPR001851">
    <property type="entry name" value="ABC_transp_permease"/>
</dbReference>
<keyword evidence="2" id="KW-1003">Cell membrane</keyword>
<proteinExistence type="predicted"/>
<evidence type="ECO:0000256" key="2">
    <source>
        <dbReference type="ARBA" id="ARBA00022475"/>
    </source>
</evidence>
<dbReference type="RefSeq" id="WP_259485093.1">
    <property type="nucleotide sequence ID" value="NZ_JANTEZ010000001.1"/>
</dbReference>
<keyword evidence="9" id="KW-1185">Reference proteome</keyword>
<protein>
    <submittedName>
        <fullName evidence="8">ABC transporter permease</fullName>
    </submittedName>
</protein>
<feature type="region of interest" description="Disordered" evidence="6">
    <location>
        <begin position="376"/>
        <end position="401"/>
    </location>
</feature>
<keyword evidence="3 7" id="KW-0812">Transmembrane</keyword>
<evidence type="ECO:0000256" key="4">
    <source>
        <dbReference type="ARBA" id="ARBA00022989"/>
    </source>
</evidence>
<evidence type="ECO:0000313" key="8">
    <source>
        <dbReference type="EMBL" id="MCS5713565.1"/>
    </source>
</evidence>
<evidence type="ECO:0000256" key="7">
    <source>
        <dbReference type="SAM" id="Phobius"/>
    </source>
</evidence>
<feature type="transmembrane region" description="Helical" evidence="7">
    <location>
        <begin position="90"/>
        <end position="109"/>
    </location>
</feature>
<organism evidence="8 9">
    <name type="scientific">Herbiconiux gentiana</name>
    <dbReference type="NCBI Taxonomy" id="2970912"/>
    <lineage>
        <taxon>Bacteria</taxon>
        <taxon>Bacillati</taxon>
        <taxon>Actinomycetota</taxon>
        <taxon>Actinomycetes</taxon>
        <taxon>Micrococcales</taxon>
        <taxon>Microbacteriaceae</taxon>
        <taxon>Herbiconiux</taxon>
    </lineage>
</organism>
<feature type="transmembrane region" description="Helical" evidence="7">
    <location>
        <begin position="279"/>
        <end position="303"/>
    </location>
</feature>
<feature type="transmembrane region" description="Helical" evidence="7">
    <location>
        <begin position="234"/>
        <end position="259"/>
    </location>
</feature>
<name>A0ABT2GE47_9MICO</name>
<evidence type="ECO:0000313" key="9">
    <source>
        <dbReference type="Proteomes" id="UP001165580"/>
    </source>
</evidence>
<evidence type="ECO:0000256" key="5">
    <source>
        <dbReference type="ARBA" id="ARBA00023136"/>
    </source>
</evidence>
<comment type="caution">
    <text evidence="8">The sequence shown here is derived from an EMBL/GenBank/DDBJ whole genome shotgun (WGS) entry which is preliminary data.</text>
</comment>
<dbReference type="EMBL" id="JANTEZ010000001">
    <property type="protein sequence ID" value="MCS5713565.1"/>
    <property type="molecule type" value="Genomic_DNA"/>
</dbReference>
<sequence>MDTRTSSAQRILQGFVRSVVPVLLALIVSALIMLAIGASPTEFFAGVWKYGVTGDNWQRSLVLMAPLVIVAVGLIVAFRGQLWNLGYNGQYLLGAVVASGLGPVLFGVMPAALATLIVFVVAVLAGAVWSLVPAILKARYGTNEIITSLVMSFIAVGVVNLLIKGVFKDPATTTPQTVVIPDDQLLPYIPGTEIHIGFVIAIVLAVVAQFVLSRTSFGLRVDIFGASPKAARHVGLNSTWMVILLFALSSGLIAFAGSIDILGQFSYQRADWDPRYGDAVMPLVFLARFRPIASLPFVAFYAVLATGGTLAAQQAGVNVDFLLVIVGLILLFMTITEYIGERRRLGQSYLPAGLRRTVTSLVRPSRPGRVSAFAPLAAPVDPADPADPGPTDPAATERTRA</sequence>
<dbReference type="Pfam" id="PF02653">
    <property type="entry name" value="BPD_transp_2"/>
    <property type="match status" value="1"/>
</dbReference>
<feature type="transmembrane region" description="Helical" evidence="7">
    <location>
        <begin position="115"/>
        <end position="136"/>
    </location>
</feature>
<feature type="transmembrane region" description="Helical" evidence="7">
    <location>
        <begin position="145"/>
        <end position="163"/>
    </location>
</feature>
<feature type="transmembrane region" description="Helical" evidence="7">
    <location>
        <begin position="194"/>
        <end position="213"/>
    </location>
</feature>
<feature type="transmembrane region" description="Helical" evidence="7">
    <location>
        <begin position="20"/>
        <end position="40"/>
    </location>
</feature>
<keyword evidence="5 7" id="KW-0472">Membrane</keyword>
<keyword evidence="4 7" id="KW-1133">Transmembrane helix</keyword>
<evidence type="ECO:0000256" key="6">
    <source>
        <dbReference type="SAM" id="MobiDB-lite"/>
    </source>
</evidence>
<reference evidence="8" key="1">
    <citation type="submission" date="2022-08" db="EMBL/GenBank/DDBJ databases">
        <authorList>
            <person name="Deng Y."/>
            <person name="Han X.-F."/>
            <person name="Zhang Y.-Q."/>
        </authorList>
    </citation>
    <scope>NUCLEOTIDE SEQUENCE</scope>
    <source>
        <strain evidence="8">CPCC 205716</strain>
    </source>
</reference>
<comment type="subcellular location">
    <subcellularLocation>
        <location evidence="1">Cell membrane</location>
        <topology evidence="1">Multi-pass membrane protein</topology>
    </subcellularLocation>
</comment>
<accession>A0ABT2GE47</accession>
<gene>
    <name evidence="8" type="ORF">NVV95_03235</name>
</gene>
<feature type="transmembrane region" description="Helical" evidence="7">
    <location>
        <begin position="60"/>
        <end position="78"/>
    </location>
</feature>
<dbReference type="Proteomes" id="UP001165580">
    <property type="component" value="Unassembled WGS sequence"/>
</dbReference>